<name>F3KIQ1_9ARCH</name>
<protein>
    <submittedName>
        <fullName evidence="1">Uncharacterized protein</fullName>
    </submittedName>
</protein>
<dbReference type="PATRIC" id="fig|886738.10.peg.404"/>
<accession>F3KIQ1</accession>
<dbReference type="EMBL" id="AEGP01000022">
    <property type="protein sequence ID" value="EGG42795.1"/>
    <property type="molecule type" value="Genomic_DNA"/>
</dbReference>
<dbReference type="AlphaFoldDB" id="F3KIQ1"/>
<dbReference type="Proteomes" id="UP000004348">
    <property type="component" value="Chromosome"/>
</dbReference>
<proteinExistence type="predicted"/>
<comment type="caution">
    <text evidence="1">The sequence shown here is derived from an EMBL/GenBank/DDBJ whole genome shotgun (WGS) entry which is preliminary data.</text>
</comment>
<gene>
    <name evidence="1" type="ORF">Nlim_0350</name>
</gene>
<evidence type="ECO:0000313" key="1">
    <source>
        <dbReference type="EMBL" id="EGG42795.1"/>
    </source>
</evidence>
<sequence length="142" mass="16021">MSEKIWLGSIFLKDEGGYKIVLKSLEHYKKRLRTIGNSPELKDSSAMFGSLLQQEAMKTIPKIDETIKKIHDGLTDEKTLNLMAGDSSFLVKALLCYDADIKKAQDSGHEYFLKLVGDLSQIKNHPTMIKNALNKIEQFSDS</sequence>
<dbReference type="HOGENOM" id="CLU_1820929_0_0_2"/>
<reference evidence="1" key="1">
    <citation type="journal article" date="2011" name="PLoS ONE">
        <title>Genome of a low-salinity ammonia-oxidizing archaeon determined by single-cell and metagenomic analysis.</title>
        <authorList>
            <person name="Blainey P.C."/>
            <person name="Mosier A.C."/>
            <person name="Potanina A."/>
            <person name="Francis C.A."/>
            <person name="Quake S.R."/>
        </authorList>
    </citation>
    <scope>NUCLEOTIDE SEQUENCE [LARGE SCALE GENOMIC DNA]</scope>
    <source>
        <strain evidence="1">SFB1</strain>
    </source>
</reference>
<organism evidence="1">
    <name type="scientific">Candidatus Nitrosarchaeum limnium SFB1</name>
    <dbReference type="NCBI Taxonomy" id="886738"/>
    <lineage>
        <taxon>Archaea</taxon>
        <taxon>Nitrososphaerota</taxon>
        <taxon>Nitrososphaeria</taxon>
        <taxon>Nitrosopumilales</taxon>
        <taxon>Nitrosopumilaceae</taxon>
        <taxon>Nitrosarchaeum</taxon>
    </lineage>
</organism>